<dbReference type="GO" id="GO:0000155">
    <property type="term" value="F:phosphorelay sensor kinase activity"/>
    <property type="evidence" value="ECO:0007669"/>
    <property type="project" value="InterPro"/>
</dbReference>
<keyword evidence="4 9" id="KW-0812">Transmembrane</keyword>
<dbReference type="SUPFAM" id="SSF55874">
    <property type="entry name" value="ATPase domain of HSP90 chaperone/DNA topoisomerase II/histidine kinase"/>
    <property type="match status" value="1"/>
</dbReference>
<organism evidence="11 12">
    <name type="scientific">Rugosimonospora africana</name>
    <dbReference type="NCBI Taxonomy" id="556532"/>
    <lineage>
        <taxon>Bacteria</taxon>
        <taxon>Bacillati</taxon>
        <taxon>Actinomycetota</taxon>
        <taxon>Actinomycetes</taxon>
        <taxon>Micromonosporales</taxon>
        <taxon>Micromonosporaceae</taxon>
        <taxon>Rugosimonospora</taxon>
    </lineage>
</organism>
<evidence type="ECO:0000259" key="10">
    <source>
        <dbReference type="PROSITE" id="PS50109"/>
    </source>
</evidence>
<dbReference type="EMBL" id="BONZ01000075">
    <property type="protein sequence ID" value="GIH18934.1"/>
    <property type="molecule type" value="Genomic_DNA"/>
</dbReference>
<reference evidence="11" key="1">
    <citation type="submission" date="2021-01" db="EMBL/GenBank/DDBJ databases">
        <title>Whole genome shotgun sequence of Rugosimonospora africana NBRC 104875.</title>
        <authorList>
            <person name="Komaki H."/>
            <person name="Tamura T."/>
        </authorList>
    </citation>
    <scope>NUCLEOTIDE SEQUENCE</scope>
    <source>
        <strain evidence="11">NBRC 104875</strain>
    </source>
</reference>
<proteinExistence type="predicted"/>
<dbReference type="Pfam" id="PF07730">
    <property type="entry name" value="HisKA_3"/>
    <property type="match status" value="1"/>
</dbReference>
<evidence type="ECO:0000313" key="12">
    <source>
        <dbReference type="Proteomes" id="UP000642748"/>
    </source>
</evidence>
<evidence type="ECO:0000256" key="4">
    <source>
        <dbReference type="ARBA" id="ARBA00022692"/>
    </source>
</evidence>
<dbReference type="Gene3D" id="3.30.450.40">
    <property type="match status" value="1"/>
</dbReference>
<dbReference type="SUPFAM" id="SSF55781">
    <property type="entry name" value="GAF domain-like"/>
    <property type="match status" value="1"/>
</dbReference>
<dbReference type="PANTHER" id="PTHR24421">
    <property type="entry name" value="NITRATE/NITRITE SENSOR PROTEIN NARX-RELATED"/>
    <property type="match status" value="1"/>
</dbReference>
<comment type="caution">
    <text evidence="11">The sequence shown here is derived from an EMBL/GenBank/DDBJ whole genome shotgun (WGS) entry which is preliminary data.</text>
</comment>
<feature type="domain" description="Histidine kinase" evidence="10">
    <location>
        <begin position="500"/>
        <end position="650"/>
    </location>
</feature>
<evidence type="ECO:0000256" key="2">
    <source>
        <dbReference type="ARBA" id="ARBA00022475"/>
    </source>
</evidence>
<keyword evidence="5" id="KW-0418">Kinase</keyword>
<keyword evidence="8 9" id="KW-0472">Membrane</keyword>
<dbReference type="Gene3D" id="1.20.5.1930">
    <property type="match status" value="1"/>
</dbReference>
<feature type="transmembrane region" description="Helical" evidence="9">
    <location>
        <begin position="207"/>
        <end position="224"/>
    </location>
</feature>
<feature type="transmembrane region" description="Helical" evidence="9">
    <location>
        <begin position="261"/>
        <end position="282"/>
    </location>
</feature>
<keyword evidence="6 9" id="KW-1133">Transmembrane helix</keyword>
<feature type="transmembrane region" description="Helical" evidence="9">
    <location>
        <begin position="294"/>
        <end position="315"/>
    </location>
</feature>
<dbReference type="GO" id="GO:0046983">
    <property type="term" value="F:protein dimerization activity"/>
    <property type="evidence" value="ECO:0007669"/>
    <property type="project" value="InterPro"/>
</dbReference>
<feature type="transmembrane region" description="Helical" evidence="9">
    <location>
        <begin position="142"/>
        <end position="161"/>
    </location>
</feature>
<evidence type="ECO:0000256" key="3">
    <source>
        <dbReference type="ARBA" id="ARBA00022679"/>
    </source>
</evidence>
<dbReference type="Pfam" id="PF02518">
    <property type="entry name" value="HATPase_c"/>
    <property type="match status" value="1"/>
</dbReference>
<feature type="transmembrane region" description="Helical" evidence="9">
    <location>
        <begin position="49"/>
        <end position="67"/>
    </location>
</feature>
<dbReference type="GO" id="GO:0005886">
    <property type="term" value="C:plasma membrane"/>
    <property type="evidence" value="ECO:0007669"/>
    <property type="project" value="UniProtKB-SubCell"/>
</dbReference>
<feature type="transmembrane region" description="Helical" evidence="9">
    <location>
        <begin position="106"/>
        <end position="130"/>
    </location>
</feature>
<keyword evidence="3" id="KW-0808">Transferase</keyword>
<dbReference type="InterPro" id="IPR005467">
    <property type="entry name" value="His_kinase_dom"/>
</dbReference>
<dbReference type="Gene3D" id="3.30.565.10">
    <property type="entry name" value="Histidine kinase-like ATPase, C-terminal domain"/>
    <property type="match status" value="1"/>
</dbReference>
<dbReference type="InterPro" id="IPR011712">
    <property type="entry name" value="Sig_transdc_His_kin_sub3_dim/P"/>
</dbReference>
<accession>A0A8J3QXE9</accession>
<evidence type="ECO:0000256" key="9">
    <source>
        <dbReference type="SAM" id="Phobius"/>
    </source>
</evidence>
<name>A0A8J3QXE9_9ACTN</name>
<dbReference type="InterPro" id="IPR029016">
    <property type="entry name" value="GAF-like_dom_sf"/>
</dbReference>
<dbReference type="PANTHER" id="PTHR24421:SF37">
    <property type="entry name" value="SENSOR HISTIDINE KINASE NARS"/>
    <property type="match status" value="1"/>
</dbReference>
<dbReference type="RefSeq" id="WP_203922426.1">
    <property type="nucleotide sequence ID" value="NZ_BONZ01000075.1"/>
</dbReference>
<dbReference type="Proteomes" id="UP000642748">
    <property type="component" value="Unassembled WGS sequence"/>
</dbReference>
<protein>
    <recommendedName>
        <fullName evidence="10">Histidine kinase domain-containing protein</fullName>
    </recommendedName>
</protein>
<dbReference type="PROSITE" id="PS50109">
    <property type="entry name" value="HIS_KIN"/>
    <property type="match status" value="1"/>
</dbReference>
<keyword evidence="7" id="KW-0902">Two-component regulatory system</keyword>
<evidence type="ECO:0000313" key="11">
    <source>
        <dbReference type="EMBL" id="GIH18934.1"/>
    </source>
</evidence>
<feature type="transmembrane region" description="Helical" evidence="9">
    <location>
        <begin position="173"/>
        <end position="195"/>
    </location>
</feature>
<evidence type="ECO:0000256" key="1">
    <source>
        <dbReference type="ARBA" id="ARBA00004651"/>
    </source>
</evidence>
<gene>
    <name evidence="11" type="ORF">Raf01_71060</name>
</gene>
<evidence type="ECO:0000256" key="5">
    <source>
        <dbReference type="ARBA" id="ARBA00022777"/>
    </source>
</evidence>
<dbReference type="AlphaFoldDB" id="A0A8J3QXE9"/>
<evidence type="ECO:0000256" key="8">
    <source>
        <dbReference type="ARBA" id="ARBA00023136"/>
    </source>
</evidence>
<evidence type="ECO:0000256" key="6">
    <source>
        <dbReference type="ARBA" id="ARBA00022989"/>
    </source>
</evidence>
<keyword evidence="12" id="KW-1185">Reference proteome</keyword>
<dbReference type="InterPro" id="IPR050482">
    <property type="entry name" value="Sensor_HK_TwoCompSys"/>
</dbReference>
<dbReference type="SMART" id="SM00387">
    <property type="entry name" value="HATPase_c"/>
    <property type="match status" value="1"/>
</dbReference>
<dbReference type="CDD" id="cd16917">
    <property type="entry name" value="HATPase_UhpB-NarQ-NarX-like"/>
    <property type="match status" value="1"/>
</dbReference>
<comment type="subcellular location">
    <subcellularLocation>
        <location evidence="1">Cell membrane</location>
        <topology evidence="1">Multi-pass membrane protein</topology>
    </subcellularLocation>
</comment>
<dbReference type="InterPro" id="IPR036890">
    <property type="entry name" value="HATPase_C_sf"/>
</dbReference>
<keyword evidence="2" id="KW-1003">Cell membrane</keyword>
<sequence length="652" mass="67440">MAAFRGEPGLRGRVAVGLAVLAAAASVLWGVLAAGNGRTMTWLIAEHEPLGALAGVSCGVVGAVVILHRPGHALGWLLVAEGQLQALSAMLAEYAAHRPALPLTGIASFIGGYVWLPGMAAAAGLLTPLFPDGRPASQRWRPMVWVAAAAVALASVAFLFVRDASNPPAIPAALATAGLLASLACGIIGALGLLLRMVRANGSERRRIGWFFTAFAVVVAAQVIPVSALVPTLAAGLVPVALGVAMVRHRLFDGDRLLNRTLVYSILTVLVAGVFGLAVGVASNALGGRGTGAVVAAVVISLGLAPTRGAVQHAVDRLLYGRRRDPYEALTGLARQLSTAIAPDDVLPTMVSTIAGALRLPHVAITLAGEQAPAATHGHQIGATADLQLHHTGEVVGQLTIGLRPGQRFLDPGDERLLREVARQAGVAVAGVRLTHELRRSRDALAVARDEERHRIRRDLHDGLGPTLAGVALGIGAARRSVAAAAPETAELLGHLEGEVRDSLEDVKRLVADLRPTTLDQLGLIEALRQYAQTVTRRSQGGLKVHVDAAGLPALNADVEIAAYRIVLEAVTNTTRHARAGQCLIDVSAADGQLRLAIHDDGVGLHATPQRPGLGLRSMAERATELGGSCTVAAAATGGTLVTALLPLTRAE</sequence>
<evidence type="ECO:0000256" key="7">
    <source>
        <dbReference type="ARBA" id="ARBA00023012"/>
    </source>
</evidence>
<dbReference type="InterPro" id="IPR003594">
    <property type="entry name" value="HATPase_dom"/>
</dbReference>